<accession>A0AAZ3S348</accession>
<name>A0AAZ3S348_ONCTS</name>
<organism evidence="1 2">
    <name type="scientific">Oncorhynchus tshawytscha</name>
    <name type="common">Chinook salmon</name>
    <name type="synonym">Salmo tshawytscha</name>
    <dbReference type="NCBI Taxonomy" id="74940"/>
    <lineage>
        <taxon>Eukaryota</taxon>
        <taxon>Metazoa</taxon>
        <taxon>Chordata</taxon>
        <taxon>Craniata</taxon>
        <taxon>Vertebrata</taxon>
        <taxon>Euteleostomi</taxon>
        <taxon>Actinopterygii</taxon>
        <taxon>Neopterygii</taxon>
        <taxon>Teleostei</taxon>
        <taxon>Protacanthopterygii</taxon>
        <taxon>Salmoniformes</taxon>
        <taxon>Salmonidae</taxon>
        <taxon>Salmoninae</taxon>
        <taxon>Oncorhynchus</taxon>
    </lineage>
</organism>
<dbReference type="GO" id="GO:0005654">
    <property type="term" value="C:nucleoplasm"/>
    <property type="evidence" value="ECO:0007669"/>
    <property type="project" value="TreeGrafter"/>
</dbReference>
<keyword evidence="2" id="KW-1185">Reference proteome</keyword>
<reference evidence="2" key="1">
    <citation type="journal article" date="2018" name="PLoS ONE">
        <title>Chinook salmon (Oncorhynchus tshawytscha) genome and transcriptome.</title>
        <authorList>
            <person name="Christensen K.A."/>
            <person name="Leong J.S."/>
            <person name="Sakhrani D."/>
            <person name="Biagi C.A."/>
            <person name="Minkley D.R."/>
            <person name="Withler R.E."/>
            <person name="Rondeau E.B."/>
            <person name="Koop B.F."/>
            <person name="Devlin R.H."/>
        </authorList>
    </citation>
    <scope>NUCLEOTIDE SEQUENCE [LARGE SCALE GENOMIC DNA]</scope>
</reference>
<dbReference type="Proteomes" id="UP000694402">
    <property type="component" value="Unassembled WGS sequence"/>
</dbReference>
<dbReference type="PANTHER" id="PTHR20957">
    <property type="entry name" value="RNA-BINDING PROTEIN 48"/>
    <property type="match status" value="1"/>
</dbReference>
<reference evidence="1" key="3">
    <citation type="submission" date="2025-09" db="UniProtKB">
        <authorList>
            <consortium name="Ensembl"/>
        </authorList>
    </citation>
    <scope>IDENTIFICATION</scope>
</reference>
<protein>
    <submittedName>
        <fullName evidence="1">Uncharacterized protein</fullName>
    </submittedName>
</protein>
<evidence type="ECO:0000313" key="2">
    <source>
        <dbReference type="Proteomes" id="UP000694402"/>
    </source>
</evidence>
<dbReference type="AlphaFoldDB" id="A0AAZ3S348"/>
<sequence>MAAPINTKFCIHAQYLATPAIGVMTELIQLSALYRFVEEGWMNTLQRNSEVYLIKFQKLTSARAAKRHMDEKSFFGGLLHNTRLKLQDGRYVNRTAQNKGTDDVLVDYYQNYICHSQHKHYYYDLQMCKPIGTPSSSGGNRWMVKRLSKNPPPAPKMDMVDESLNTTANMVRNTLKKVYSWSFFLKSSQQRRRQSQESLRR</sequence>
<dbReference type="Ensembl" id="ENSOTST00005124592.1">
    <property type="protein sequence ID" value="ENSOTSP00005147560.1"/>
    <property type="gene ID" value="ENSOTSG00005045460.2"/>
</dbReference>
<proteinExistence type="predicted"/>
<evidence type="ECO:0000313" key="1">
    <source>
        <dbReference type="Ensembl" id="ENSOTSP00005147560.1"/>
    </source>
</evidence>
<dbReference type="PANTHER" id="PTHR20957:SF0">
    <property type="entry name" value="RNA-BINDING PROTEIN 48"/>
    <property type="match status" value="1"/>
</dbReference>
<reference evidence="1" key="2">
    <citation type="submission" date="2025-08" db="UniProtKB">
        <authorList>
            <consortium name="Ensembl"/>
        </authorList>
    </citation>
    <scope>IDENTIFICATION</scope>
</reference>
<dbReference type="InterPro" id="IPR039599">
    <property type="entry name" value="RBM48"/>
</dbReference>